<feature type="signal peptide" evidence="2">
    <location>
        <begin position="1"/>
        <end position="20"/>
    </location>
</feature>
<evidence type="ECO:0000256" key="2">
    <source>
        <dbReference type="SAM" id="SignalP"/>
    </source>
</evidence>
<comment type="caution">
    <text evidence="3">The sequence shown here is derived from an EMBL/GenBank/DDBJ whole genome shotgun (WGS) entry which is preliminary data.</text>
</comment>
<evidence type="ECO:0000313" key="4">
    <source>
        <dbReference type="Proteomes" id="UP001285354"/>
    </source>
</evidence>
<dbReference type="AlphaFoldDB" id="A0AAD9T6S4"/>
<reference evidence="3" key="1">
    <citation type="submission" date="2023-06" db="EMBL/GenBank/DDBJ databases">
        <title>Draft genome of Marssonina rosae.</title>
        <authorList>
            <person name="Cheng Q."/>
        </authorList>
    </citation>
    <scope>NUCLEOTIDE SEQUENCE</scope>
    <source>
        <strain evidence="3">R4</strain>
    </source>
</reference>
<sequence>MHSPWILFCALLTFPVPAAPYVVTSYVILSVYTRDGYTASDEPYTYSSSLHTRTGTTRPESLITSIYPVAAPSTGVSAIATLTASADNADVTLINIVLESGSILSSPYSSSAAASLDTSYAVPITYTPEARCSQNWTFTTNVPVEIPAMVTPTPVTLETSVSLFRYQDQKPMRHTEVLAILNPTNVASGEVASASSIYAPYQMSYCYVPTTTCATASPTECSQIWTYTSSPSGYNSSSWYNDYDDRYWLRSLILVCVLVPLGWILIWLAVGLLESWYSFKGLFLGLHRKRGFPYAWCCISVLFLCWVGPTYKAKSPEEQAVLLERWKAMKKSEKFKLWMKWGFRWKYPDVLGAEPELAKRAVRQGFL</sequence>
<evidence type="ECO:0000313" key="3">
    <source>
        <dbReference type="EMBL" id="KAK2630221.1"/>
    </source>
</evidence>
<keyword evidence="1" id="KW-0812">Transmembrane</keyword>
<organism evidence="3 4">
    <name type="scientific">Diplocarpon rosae</name>
    <dbReference type="NCBI Taxonomy" id="946125"/>
    <lineage>
        <taxon>Eukaryota</taxon>
        <taxon>Fungi</taxon>
        <taxon>Dikarya</taxon>
        <taxon>Ascomycota</taxon>
        <taxon>Pezizomycotina</taxon>
        <taxon>Leotiomycetes</taxon>
        <taxon>Helotiales</taxon>
        <taxon>Drepanopezizaceae</taxon>
        <taxon>Diplocarpon</taxon>
    </lineage>
</organism>
<dbReference type="Proteomes" id="UP001285354">
    <property type="component" value="Unassembled WGS sequence"/>
</dbReference>
<keyword evidence="4" id="KW-1185">Reference proteome</keyword>
<keyword evidence="2" id="KW-0732">Signal</keyword>
<name>A0AAD9T6S4_9HELO</name>
<feature type="transmembrane region" description="Helical" evidence="1">
    <location>
        <begin position="247"/>
        <end position="270"/>
    </location>
</feature>
<protein>
    <submittedName>
        <fullName evidence="3">Uncharacterized protein</fullName>
    </submittedName>
</protein>
<dbReference type="EMBL" id="JAUBYV010000001">
    <property type="protein sequence ID" value="KAK2630221.1"/>
    <property type="molecule type" value="Genomic_DNA"/>
</dbReference>
<accession>A0AAD9T6S4</accession>
<keyword evidence="1" id="KW-0472">Membrane</keyword>
<gene>
    <name evidence="3" type="ORF">QTJ16_001041</name>
</gene>
<evidence type="ECO:0000256" key="1">
    <source>
        <dbReference type="SAM" id="Phobius"/>
    </source>
</evidence>
<proteinExistence type="predicted"/>
<feature type="chain" id="PRO_5042234653" evidence="2">
    <location>
        <begin position="21"/>
        <end position="367"/>
    </location>
</feature>
<feature type="transmembrane region" description="Helical" evidence="1">
    <location>
        <begin position="291"/>
        <end position="309"/>
    </location>
</feature>
<keyword evidence="1" id="KW-1133">Transmembrane helix</keyword>